<dbReference type="AlphaFoldDB" id="A0A7Y4EDA3"/>
<evidence type="ECO:0000256" key="1">
    <source>
        <dbReference type="SAM" id="SignalP"/>
    </source>
</evidence>
<dbReference type="Proteomes" id="UP000565719">
    <property type="component" value="Unassembled WGS sequence"/>
</dbReference>
<dbReference type="RefSeq" id="WP_171359739.1">
    <property type="nucleotide sequence ID" value="NZ_VTXC01000003.1"/>
</dbReference>
<feature type="signal peptide" evidence="1">
    <location>
        <begin position="1"/>
        <end position="21"/>
    </location>
</feature>
<comment type="caution">
    <text evidence="3">The sequence shown here is derived from an EMBL/GenBank/DDBJ whole genome shotgun (WGS) entry which is preliminary data.</text>
</comment>
<dbReference type="Pfam" id="PF07876">
    <property type="entry name" value="Dabb"/>
    <property type="match status" value="1"/>
</dbReference>
<feature type="chain" id="PRO_5030889326" evidence="1">
    <location>
        <begin position="22"/>
        <end position="175"/>
    </location>
</feature>
<organism evidence="3 4">
    <name type="scientific">Vibrio pectenicida</name>
    <dbReference type="NCBI Taxonomy" id="62763"/>
    <lineage>
        <taxon>Bacteria</taxon>
        <taxon>Pseudomonadati</taxon>
        <taxon>Pseudomonadota</taxon>
        <taxon>Gammaproteobacteria</taxon>
        <taxon>Vibrionales</taxon>
        <taxon>Vibrionaceae</taxon>
        <taxon>Vibrio</taxon>
    </lineage>
</organism>
<accession>A0A7Y4EDA3</accession>
<keyword evidence="1" id="KW-0732">Signal</keyword>
<gene>
    <name evidence="3" type="ORF">F0225_01840</name>
</gene>
<feature type="domain" description="Stress-response A/B barrel" evidence="2">
    <location>
        <begin position="53"/>
        <end position="173"/>
    </location>
</feature>
<protein>
    <submittedName>
        <fullName evidence="3">Dabb family protein</fullName>
    </submittedName>
</protein>
<name>A0A7Y4EDA3_9VIBR</name>
<dbReference type="EMBL" id="VTXC01000003">
    <property type="protein sequence ID" value="NOH70083.1"/>
    <property type="molecule type" value="Genomic_DNA"/>
</dbReference>
<evidence type="ECO:0000313" key="4">
    <source>
        <dbReference type="Proteomes" id="UP000565719"/>
    </source>
</evidence>
<dbReference type="InterPro" id="IPR013097">
    <property type="entry name" value="Dabb"/>
</dbReference>
<evidence type="ECO:0000313" key="3">
    <source>
        <dbReference type="EMBL" id="NOH70083.1"/>
    </source>
</evidence>
<evidence type="ECO:0000259" key="2">
    <source>
        <dbReference type="PROSITE" id="PS51502"/>
    </source>
</evidence>
<reference evidence="3 4" key="1">
    <citation type="submission" date="2019-09" db="EMBL/GenBank/DDBJ databases">
        <title>Draft genome sequencing and comparative genomics of hatchery-associated Vibrios.</title>
        <authorList>
            <person name="Kehlet-Delgado H."/>
            <person name="Mueller R.S."/>
        </authorList>
    </citation>
    <scope>NUCLEOTIDE SEQUENCE [LARGE SCALE GENOMIC DNA]</scope>
    <source>
        <strain evidence="3 4">99-46-Y</strain>
    </source>
</reference>
<dbReference type="InterPro" id="IPR011008">
    <property type="entry name" value="Dimeric_a/b-barrel"/>
</dbReference>
<dbReference type="SMART" id="SM00886">
    <property type="entry name" value="Dabb"/>
    <property type="match status" value="1"/>
</dbReference>
<sequence length="175" mass="19581">MKTALTIAIIGSISFSSLAHMNDNQNEYASSPKTILTESYAQKTQPDFEKGITRHIVLFDLKEGVTQQQKQEIVNRFLALKNSKRNGEFYIENIEVGAKNISKEGQGKGYDLAFIVSFTSKGNLNYYVGTPAISDSDYFDNNHQKFKDFVGPLLKVGKNTDGSDYVGVLVFDYQL</sequence>
<dbReference type="Gene3D" id="3.30.70.100">
    <property type="match status" value="1"/>
</dbReference>
<proteinExistence type="predicted"/>
<dbReference type="SUPFAM" id="SSF54909">
    <property type="entry name" value="Dimeric alpha+beta barrel"/>
    <property type="match status" value="1"/>
</dbReference>
<dbReference type="PROSITE" id="PS51502">
    <property type="entry name" value="S_R_A_B_BARREL"/>
    <property type="match status" value="1"/>
</dbReference>